<evidence type="ECO:0000256" key="1">
    <source>
        <dbReference type="SAM" id="MobiDB-lite"/>
    </source>
</evidence>
<accession>A0ABD7CTI3</accession>
<keyword evidence="4" id="KW-1185">Reference proteome</keyword>
<evidence type="ECO:0000313" key="2">
    <source>
        <dbReference type="EMBL" id="QRV33427.1"/>
    </source>
</evidence>
<dbReference type="Proteomes" id="UP000623926">
    <property type="component" value="Chromosome"/>
</dbReference>
<feature type="region of interest" description="Disordered" evidence="1">
    <location>
        <begin position="1"/>
        <end position="22"/>
    </location>
</feature>
<sequence>MTERARPGDGGEHGAGSDAELAELVAEFSFTKTYRPTDLMAEPDELPPGPSGTAMGAEAPTTQGSTDPEGP</sequence>
<feature type="region of interest" description="Disordered" evidence="1">
    <location>
        <begin position="34"/>
        <end position="71"/>
    </location>
</feature>
<evidence type="ECO:0000313" key="5">
    <source>
        <dbReference type="Proteomes" id="UP000623926"/>
    </source>
</evidence>
<feature type="compositionally biased region" description="Basic and acidic residues" evidence="1">
    <location>
        <begin position="1"/>
        <end position="12"/>
    </location>
</feature>
<organism evidence="2 5">
    <name type="scientific">Streptomyces californicus</name>
    <dbReference type="NCBI Taxonomy" id="67351"/>
    <lineage>
        <taxon>Bacteria</taxon>
        <taxon>Bacillati</taxon>
        <taxon>Actinomycetota</taxon>
        <taxon>Actinomycetes</taxon>
        <taxon>Kitasatosporales</taxon>
        <taxon>Streptomycetaceae</taxon>
        <taxon>Streptomyces</taxon>
    </lineage>
</organism>
<dbReference type="EMBL" id="CP070245">
    <property type="protein sequence ID" value="QRV33427.1"/>
    <property type="molecule type" value="Genomic_DNA"/>
</dbReference>
<evidence type="ECO:0000313" key="3">
    <source>
        <dbReference type="EMBL" id="QRV44380.1"/>
    </source>
</evidence>
<proteinExistence type="predicted"/>
<dbReference type="AlphaFoldDB" id="A0ABD7CTI3"/>
<dbReference type="EMBL" id="CP070249">
    <property type="protein sequence ID" value="QRV44380.1"/>
    <property type="molecule type" value="Genomic_DNA"/>
</dbReference>
<dbReference type="Proteomes" id="UP000598054">
    <property type="component" value="Chromosome"/>
</dbReference>
<dbReference type="RefSeq" id="WP_030118794.1">
    <property type="nucleotide sequence ID" value="NZ_CP070242.1"/>
</dbReference>
<feature type="compositionally biased region" description="Polar residues" evidence="1">
    <location>
        <begin position="60"/>
        <end position="71"/>
    </location>
</feature>
<reference evidence="4 5" key="1">
    <citation type="submission" date="2021-02" db="EMBL/GenBank/DDBJ databases">
        <title>FDA dAtabase for Regulatory Grade micrObial Sequences (FDA-ARGOS): Supporting development and validation of Infectious Disease Dx tests.</title>
        <authorList>
            <person name="Sproer C."/>
            <person name="Gronow S."/>
            <person name="Severitt S."/>
            <person name="Schroder I."/>
            <person name="Tallon L."/>
            <person name="Sadzewicz L."/>
            <person name="Zhao X."/>
            <person name="Boylan J."/>
            <person name="Ott S."/>
            <person name="Bowen H."/>
            <person name="Vavikolanu K."/>
            <person name="Mehta A."/>
            <person name="Aluvathingal J."/>
            <person name="Nadendla S."/>
            <person name="Lowell S."/>
            <person name="Myers T."/>
            <person name="Yan Y."/>
            <person name="Sichtig H."/>
        </authorList>
    </citation>
    <scope>NUCLEOTIDE SEQUENCE [LARGE SCALE GENOMIC DNA]</scope>
    <source>
        <strain evidence="3 4">FDAARGOS_1211</strain>
        <strain evidence="2 5">FDAARGOS_1212</strain>
    </source>
</reference>
<evidence type="ECO:0000313" key="4">
    <source>
        <dbReference type="Proteomes" id="UP000598054"/>
    </source>
</evidence>
<name>A0ABD7CTI3_9ACTN</name>
<dbReference type="GeneID" id="63983697"/>
<protein>
    <submittedName>
        <fullName evidence="2">Uncharacterized protein</fullName>
    </submittedName>
</protein>
<gene>
    <name evidence="3" type="ORF">I6J41_29280</name>
    <name evidence="2" type="ORF">I6J42_04735</name>
</gene>